<proteinExistence type="predicted"/>
<dbReference type="RefSeq" id="WP_185139636.1">
    <property type="nucleotide sequence ID" value="NZ_JACJVR010000134.1"/>
</dbReference>
<protein>
    <submittedName>
        <fullName evidence="1">DNA alkylation repair protein</fullName>
    </submittedName>
</protein>
<dbReference type="Gene3D" id="1.25.10.90">
    <property type="match status" value="1"/>
</dbReference>
<organism evidence="1 2">
    <name type="scientific">Cohnella xylanilytica</name>
    <dbReference type="NCBI Taxonomy" id="557555"/>
    <lineage>
        <taxon>Bacteria</taxon>
        <taxon>Bacillati</taxon>
        <taxon>Bacillota</taxon>
        <taxon>Bacilli</taxon>
        <taxon>Bacillales</taxon>
        <taxon>Paenibacillaceae</taxon>
        <taxon>Cohnella</taxon>
    </lineage>
</organism>
<dbReference type="InterPro" id="IPR014825">
    <property type="entry name" value="DNA_alkylation"/>
</dbReference>
<dbReference type="PANTHER" id="PTHR34070">
    <property type="entry name" value="ARMADILLO-TYPE FOLD"/>
    <property type="match status" value="1"/>
</dbReference>
<sequence length="229" mass="25858">MSGATNAGEYVAKLEAWLRAQANPEAAGPMAAYMKGKFPFLGLRSPERVELTRRFLAGNGFPADAEDAAARLWELPEREFQYTALFLLDKDRKRAPRTRIALYERLILEKSWWDTADLLAAKLAGSLLARFPDLIPERAEAWIASDNLWLRRTAILFQLGYKGKTDTELLFEAIRRNADDPDFFIRKAIGWALREYAKTDPRAVAAFAESNRLSPLSAREALKRIGKPG</sequence>
<keyword evidence="2" id="KW-1185">Reference proteome</keyword>
<gene>
    <name evidence="1" type="ORF">H7B90_30265</name>
</gene>
<dbReference type="AlphaFoldDB" id="A0A841U4Z5"/>
<dbReference type="CDD" id="cd07064">
    <property type="entry name" value="AlkD_like_1"/>
    <property type="match status" value="1"/>
</dbReference>
<accession>A0A841U4Z5</accession>
<name>A0A841U4Z5_9BACL</name>
<dbReference type="SUPFAM" id="SSF48371">
    <property type="entry name" value="ARM repeat"/>
    <property type="match status" value="1"/>
</dbReference>
<dbReference type="Proteomes" id="UP000553776">
    <property type="component" value="Unassembled WGS sequence"/>
</dbReference>
<dbReference type="EMBL" id="JACJVR010000134">
    <property type="protein sequence ID" value="MBB6695686.1"/>
    <property type="molecule type" value="Genomic_DNA"/>
</dbReference>
<dbReference type="PANTHER" id="PTHR34070:SF1">
    <property type="entry name" value="DNA ALKYLATION REPAIR PROTEIN"/>
    <property type="match status" value="1"/>
</dbReference>
<comment type="caution">
    <text evidence="1">The sequence shown here is derived from an EMBL/GenBank/DDBJ whole genome shotgun (WGS) entry which is preliminary data.</text>
</comment>
<dbReference type="InterPro" id="IPR016024">
    <property type="entry name" value="ARM-type_fold"/>
</dbReference>
<evidence type="ECO:0000313" key="2">
    <source>
        <dbReference type="Proteomes" id="UP000553776"/>
    </source>
</evidence>
<dbReference type="Pfam" id="PF08713">
    <property type="entry name" value="DNA_alkylation"/>
    <property type="match status" value="1"/>
</dbReference>
<evidence type="ECO:0000313" key="1">
    <source>
        <dbReference type="EMBL" id="MBB6695686.1"/>
    </source>
</evidence>
<reference evidence="1 2" key="1">
    <citation type="submission" date="2020-08" db="EMBL/GenBank/DDBJ databases">
        <title>Cohnella phylogeny.</title>
        <authorList>
            <person name="Dunlap C."/>
        </authorList>
    </citation>
    <scope>NUCLEOTIDE SEQUENCE [LARGE SCALE GENOMIC DNA]</scope>
    <source>
        <strain evidence="1 2">DSM 25239</strain>
    </source>
</reference>